<feature type="chain" id="PRO_5012154177" evidence="1">
    <location>
        <begin position="29"/>
        <end position="532"/>
    </location>
</feature>
<dbReference type="EMBL" id="OCNJ01000002">
    <property type="protein sequence ID" value="SOD92597.1"/>
    <property type="molecule type" value="Genomic_DNA"/>
</dbReference>
<reference evidence="6 7" key="1">
    <citation type="submission" date="2017-09" db="EMBL/GenBank/DDBJ databases">
        <authorList>
            <person name="Ehlers B."/>
            <person name="Leendertz F.H."/>
        </authorList>
    </citation>
    <scope>NUCLEOTIDE SEQUENCE [LARGE SCALE GENOMIC DNA]</scope>
    <source>
        <strain evidence="6 7">USBA 140</strain>
    </source>
</reference>
<dbReference type="InterPro" id="IPR015184">
    <property type="entry name" value="QH-AmDH_asu_dom_IV"/>
</dbReference>
<dbReference type="InterPro" id="IPR036909">
    <property type="entry name" value="Cyt_c-like_dom_sf"/>
</dbReference>
<dbReference type="Gene3D" id="2.40.128.120">
    <property type="entry name" value="Quinohemoprotein amine dehydrogenase alpha subunit, domain 2"/>
    <property type="match status" value="1"/>
</dbReference>
<gene>
    <name evidence="6" type="ORF">SAMN05421508_102515</name>
</gene>
<feature type="domain" description="Quinohemoprotein amine dehydrogenase alpha subunit" evidence="3">
    <location>
        <begin position="315"/>
        <end position="394"/>
    </location>
</feature>
<dbReference type="GO" id="GO:0020037">
    <property type="term" value="F:heme binding"/>
    <property type="evidence" value="ECO:0007669"/>
    <property type="project" value="InterPro"/>
</dbReference>
<organism evidence="6 7">
    <name type="scientific">Caenispirillum bisanense</name>
    <dbReference type="NCBI Taxonomy" id="414052"/>
    <lineage>
        <taxon>Bacteria</taxon>
        <taxon>Pseudomonadati</taxon>
        <taxon>Pseudomonadota</taxon>
        <taxon>Alphaproteobacteria</taxon>
        <taxon>Rhodospirillales</taxon>
        <taxon>Novispirillaceae</taxon>
        <taxon>Caenispirillum</taxon>
    </lineage>
</organism>
<evidence type="ECO:0000259" key="4">
    <source>
        <dbReference type="Pfam" id="PF09100"/>
    </source>
</evidence>
<dbReference type="OrthoDB" id="5345472at2"/>
<feature type="domain" description="Quinohemoprotein amine dehydrogenase alpha subunit haem binding" evidence="2">
    <location>
        <begin position="34"/>
        <end position="197"/>
    </location>
</feature>
<dbReference type="InterPro" id="IPR036718">
    <property type="entry name" value="H-AmDH_asu_dom2_sf"/>
</dbReference>
<dbReference type="InterPro" id="IPR015183">
    <property type="entry name" value="QH-AmDH_asu_dom_III"/>
</dbReference>
<keyword evidence="1" id="KW-0732">Signal</keyword>
<proteinExistence type="predicted"/>
<dbReference type="Pfam" id="PF09100">
    <property type="entry name" value="Qn_am_d_aIV"/>
    <property type="match status" value="1"/>
</dbReference>
<dbReference type="InterPro" id="IPR015182">
    <property type="entry name" value="QH-AmDH_asu_heme-bd_dom"/>
</dbReference>
<evidence type="ECO:0000313" key="7">
    <source>
        <dbReference type="Proteomes" id="UP000219621"/>
    </source>
</evidence>
<dbReference type="SUPFAM" id="SSF69298">
    <property type="entry name" value="Quinohemoprotein amine dehydrogenase A chain, domain 3"/>
    <property type="match status" value="1"/>
</dbReference>
<evidence type="ECO:0000259" key="5">
    <source>
        <dbReference type="Pfam" id="PF14930"/>
    </source>
</evidence>
<dbReference type="SUPFAM" id="SSF46626">
    <property type="entry name" value="Cytochrome c"/>
    <property type="match status" value="2"/>
</dbReference>
<accession>A0A286GAQ4</accession>
<dbReference type="Pfam" id="PF14930">
    <property type="entry name" value="Qn_am_d_aII"/>
    <property type="match status" value="1"/>
</dbReference>
<dbReference type="NCBIfam" id="TIGR03908">
    <property type="entry name" value="QH_alpha"/>
    <property type="match status" value="1"/>
</dbReference>
<dbReference type="Gene3D" id="2.60.40.10">
    <property type="entry name" value="Immunoglobulins"/>
    <property type="match status" value="2"/>
</dbReference>
<dbReference type="Pfam" id="PF09098">
    <property type="entry name" value="Dehyd-heme_bind"/>
    <property type="match status" value="1"/>
</dbReference>
<dbReference type="InterPro" id="IPR023887">
    <property type="entry name" value="QH-AmDH_asu"/>
</dbReference>
<dbReference type="AlphaFoldDB" id="A0A286GAQ4"/>
<evidence type="ECO:0000259" key="3">
    <source>
        <dbReference type="Pfam" id="PF09099"/>
    </source>
</evidence>
<evidence type="ECO:0000256" key="1">
    <source>
        <dbReference type="SAM" id="SignalP"/>
    </source>
</evidence>
<dbReference type="Proteomes" id="UP000219621">
    <property type="component" value="Unassembled WGS sequence"/>
</dbReference>
<dbReference type="SUPFAM" id="SSF81296">
    <property type="entry name" value="E set domains"/>
    <property type="match status" value="2"/>
</dbReference>
<dbReference type="Pfam" id="PF09099">
    <property type="entry name" value="Qn_am_d_aIII"/>
    <property type="match status" value="1"/>
</dbReference>
<feature type="domain" description="Quinohemoprotein amine dehydrogenase alpha subunit" evidence="4">
    <location>
        <begin position="399"/>
        <end position="531"/>
    </location>
</feature>
<dbReference type="InterPro" id="IPR014756">
    <property type="entry name" value="Ig_E-set"/>
</dbReference>
<dbReference type="Gene3D" id="1.10.760.10">
    <property type="entry name" value="Cytochrome c-like domain"/>
    <property type="match status" value="1"/>
</dbReference>
<evidence type="ECO:0000313" key="6">
    <source>
        <dbReference type="EMBL" id="SOD92597.1"/>
    </source>
</evidence>
<sequence>MTRRRRTGLLSASLAAMTAGLLSGGAAAETLDPKALITERCASCHTPEGTDSWKRISHIRKTPEGWEMTLFRMGHLHGAKLSANEATALIRYLSDTQGLAPSETADYRYILERQPNVSEAEADEGLVTTCARCHSFARVALQRRDADEWLKLANFHVGQFPTAEYQFMSRDHEYWKRISTEMPKILGDRFPYQTAAWTAWKDADKPDPAGTWIVSAYQPGRGAIGGSMAVAPAADGTYTVTYDLVDASGQPVAGGGLATVFGGYEWRASTDLGGGSMREIMALSEDGKTLSGRMFQADADEIGARVTAVKADGQPTLVGLSQASLKAGESKTVTLYGDALPSTVDFGPGITVAPLTAAGDRVTVKVTAAKDAAPGWRTVKAGGSELSQAFAVYKSVDSVKVEPETAVARVGGGGGAMAAITAQLEAVGYLNGADGEPGTDDDVRLGALPATWTAANRDAAAEAMEDAKFALTSHGGGLFQPALAGPNPQRRFGTNNVGDLAVTAAVKNGGKTVTGEGRLVVTVQRWNDPPIH</sequence>
<feature type="domain" description="Quinohemoprotein amine dehydrogenase alpha subunit" evidence="5">
    <location>
        <begin position="209"/>
        <end position="311"/>
    </location>
</feature>
<dbReference type="InterPro" id="IPR009111">
    <property type="entry name" value="QH-AmDH_asu_dom2"/>
</dbReference>
<protein>
    <submittedName>
        <fullName evidence="6">Quinohemoprotein amine dehydrogenase</fullName>
    </submittedName>
</protein>
<dbReference type="GO" id="GO:0009055">
    <property type="term" value="F:electron transfer activity"/>
    <property type="evidence" value="ECO:0007669"/>
    <property type="project" value="InterPro"/>
</dbReference>
<keyword evidence="7" id="KW-1185">Reference proteome</keyword>
<feature type="signal peptide" evidence="1">
    <location>
        <begin position="1"/>
        <end position="28"/>
    </location>
</feature>
<evidence type="ECO:0000259" key="2">
    <source>
        <dbReference type="Pfam" id="PF09098"/>
    </source>
</evidence>
<dbReference type="InterPro" id="IPR013783">
    <property type="entry name" value="Ig-like_fold"/>
</dbReference>
<name>A0A286GAQ4_9PROT</name>